<dbReference type="SUPFAM" id="SSF75217">
    <property type="entry name" value="alpha/beta knot"/>
    <property type="match status" value="1"/>
</dbReference>
<dbReference type="InterPro" id="IPR013123">
    <property type="entry name" value="SpoU_subst-bd"/>
</dbReference>
<dbReference type="Proteomes" id="UP001209755">
    <property type="component" value="Unassembled WGS sequence"/>
</dbReference>
<sequence length="278" mass="29609">MSAQSGPGRPGLVKTVTSLANPLVKDIRALSQRKHRQATGLFVAEGLKLVADAIEAGWPIKTFVHAEKVSHHELVSRTAARVVAHGGLVLKVSEAVLEKMTRRDNPQMVIGVFEQKTVPLDAIDPAGATVWIALEGIKDPGNLGTILRTADAVGASGVLLVGDTVDPFGTEAVRATMGSIFHVPLARASIEAFKAWRPSWPGTVVGTHLSATEDYRAVPYEEPVLLFMGNEQSGLPEDLAGLCDRLVKIPMAGKADSLNLAVSTAVMLYEVRRGKLTV</sequence>
<gene>
    <name evidence="5" type="ORF">M2319_003913</name>
</gene>
<dbReference type="InterPro" id="IPR029028">
    <property type="entry name" value="Alpha/beta_knot_MTases"/>
</dbReference>
<evidence type="ECO:0000256" key="1">
    <source>
        <dbReference type="ARBA" id="ARBA00007228"/>
    </source>
</evidence>
<dbReference type="GO" id="GO:0008168">
    <property type="term" value="F:methyltransferase activity"/>
    <property type="evidence" value="ECO:0007669"/>
    <property type="project" value="UniProtKB-KW"/>
</dbReference>
<feature type="domain" description="RNA 2-O ribose methyltransferase substrate binding" evidence="4">
    <location>
        <begin position="43"/>
        <end position="119"/>
    </location>
</feature>
<comment type="caution">
    <text evidence="5">The sequence shown here is derived from an EMBL/GenBank/DDBJ whole genome shotgun (WGS) entry which is preliminary data.</text>
</comment>
<dbReference type="Pfam" id="PF00588">
    <property type="entry name" value="SpoU_methylase"/>
    <property type="match status" value="1"/>
</dbReference>
<dbReference type="InterPro" id="IPR051259">
    <property type="entry name" value="rRNA_Methyltransferase"/>
</dbReference>
<dbReference type="PANTHER" id="PTHR43191:SF2">
    <property type="entry name" value="RRNA METHYLTRANSFERASE 3, MITOCHONDRIAL"/>
    <property type="match status" value="1"/>
</dbReference>
<keyword evidence="6" id="KW-1185">Reference proteome</keyword>
<dbReference type="InterPro" id="IPR029026">
    <property type="entry name" value="tRNA_m1G_MTases_N"/>
</dbReference>
<dbReference type="InterPro" id="IPR029064">
    <property type="entry name" value="Ribosomal_eL30-like_sf"/>
</dbReference>
<comment type="similarity">
    <text evidence="1">Belongs to the class IV-like SAM-binding methyltransferase superfamily. RNA methyltransferase TrmH family.</text>
</comment>
<dbReference type="Pfam" id="PF22435">
    <property type="entry name" value="MRM3-like_sub_bind"/>
    <property type="match status" value="1"/>
</dbReference>
<reference evidence="6" key="1">
    <citation type="submission" date="2023-07" db="EMBL/GenBank/DDBJ databases">
        <title>Genome sequencing of Purple Non-Sulfur Bacteria from various extreme environments.</title>
        <authorList>
            <person name="Mayer M."/>
        </authorList>
    </citation>
    <scope>NUCLEOTIDE SEQUENCE [LARGE SCALE GENOMIC DNA]</scope>
    <source>
        <strain evidence="6">DSM 17935</strain>
    </source>
</reference>
<dbReference type="RefSeq" id="WP_264603134.1">
    <property type="nucleotide sequence ID" value="NZ_JAOQNS010000013.1"/>
</dbReference>
<organism evidence="5 6">
    <name type="scientific">Rhodobium gokarnense</name>
    <dbReference type="NCBI Taxonomy" id="364296"/>
    <lineage>
        <taxon>Bacteria</taxon>
        <taxon>Pseudomonadati</taxon>
        <taxon>Pseudomonadota</taxon>
        <taxon>Alphaproteobacteria</taxon>
        <taxon>Hyphomicrobiales</taxon>
        <taxon>Rhodobiaceae</taxon>
        <taxon>Rhodobium</taxon>
    </lineage>
</organism>
<dbReference type="Gene3D" id="3.30.1330.30">
    <property type="match status" value="1"/>
</dbReference>
<evidence type="ECO:0000259" key="4">
    <source>
        <dbReference type="SMART" id="SM00967"/>
    </source>
</evidence>
<dbReference type="InterPro" id="IPR001537">
    <property type="entry name" value="SpoU_MeTrfase"/>
</dbReference>
<keyword evidence="3" id="KW-0808">Transferase</keyword>
<dbReference type="EMBL" id="JAOQNS010000013">
    <property type="protein sequence ID" value="MCW2309557.1"/>
    <property type="molecule type" value="Genomic_DNA"/>
</dbReference>
<name>A0ABT3HGN8_9HYPH</name>
<dbReference type="Gene3D" id="3.40.1280.10">
    <property type="match status" value="1"/>
</dbReference>
<dbReference type="SUPFAM" id="SSF55315">
    <property type="entry name" value="L30e-like"/>
    <property type="match status" value="1"/>
</dbReference>
<evidence type="ECO:0000256" key="3">
    <source>
        <dbReference type="ARBA" id="ARBA00022679"/>
    </source>
</evidence>
<dbReference type="InterPro" id="IPR053888">
    <property type="entry name" value="MRM3-like_sub_bind"/>
</dbReference>
<keyword evidence="2 5" id="KW-0489">Methyltransferase</keyword>
<dbReference type="GO" id="GO:0032259">
    <property type="term" value="P:methylation"/>
    <property type="evidence" value="ECO:0007669"/>
    <property type="project" value="UniProtKB-KW"/>
</dbReference>
<dbReference type="PANTHER" id="PTHR43191">
    <property type="entry name" value="RRNA METHYLTRANSFERASE 3"/>
    <property type="match status" value="1"/>
</dbReference>
<protein>
    <submittedName>
        <fullName evidence="5">TrmH family RNA methyltransferase</fullName>
    </submittedName>
</protein>
<proteinExistence type="inferred from homology"/>
<evidence type="ECO:0000313" key="5">
    <source>
        <dbReference type="EMBL" id="MCW2309557.1"/>
    </source>
</evidence>
<dbReference type="SMART" id="SM00967">
    <property type="entry name" value="SpoU_sub_bind"/>
    <property type="match status" value="1"/>
</dbReference>
<dbReference type="CDD" id="cd18095">
    <property type="entry name" value="SpoU-like_rRNA-MTase"/>
    <property type="match status" value="1"/>
</dbReference>
<evidence type="ECO:0000256" key="2">
    <source>
        <dbReference type="ARBA" id="ARBA00022603"/>
    </source>
</evidence>
<accession>A0ABT3HGN8</accession>
<evidence type="ECO:0000313" key="6">
    <source>
        <dbReference type="Proteomes" id="UP001209755"/>
    </source>
</evidence>